<keyword evidence="3" id="KW-1185">Reference proteome</keyword>
<accession>A0AAV3YMU7</accession>
<reference evidence="2 3" key="1">
    <citation type="journal article" date="2021" name="Elife">
        <title>Chloroplast acquisition without the gene transfer in kleptoplastic sea slugs, Plakobranchus ocellatus.</title>
        <authorList>
            <person name="Maeda T."/>
            <person name="Takahashi S."/>
            <person name="Yoshida T."/>
            <person name="Shimamura S."/>
            <person name="Takaki Y."/>
            <person name="Nagai Y."/>
            <person name="Toyoda A."/>
            <person name="Suzuki Y."/>
            <person name="Arimoto A."/>
            <person name="Ishii H."/>
            <person name="Satoh N."/>
            <person name="Nishiyama T."/>
            <person name="Hasebe M."/>
            <person name="Maruyama T."/>
            <person name="Minagawa J."/>
            <person name="Obokata J."/>
            <person name="Shigenobu S."/>
        </authorList>
    </citation>
    <scope>NUCLEOTIDE SEQUENCE [LARGE SCALE GENOMIC DNA]</scope>
</reference>
<comment type="caution">
    <text evidence="2">The sequence shown here is derived from an EMBL/GenBank/DDBJ whole genome shotgun (WGS) entry which is preliminary data.</text>
</comment>
<keyword evidence="2" id="KW-0808">Transferase</keyword>
<proteinExistence type="predicted"/>
<dbReference type="Pfam" id="PF00078">
    <property type="entry name" value="RVT_1"/>
    <property type="match status" value="1"/>
</dbReference>
<protein>
    <submittedName>
        <fullName evidence="2">Reverse transcriptase</fullName>
    </submittedName>
</protein>
<name>A0AAV3YMU7_9GAST</name>
<dbReference type="GO" id="GO:0003964">
    <property type="term" value="F:RNA-directed DNA polymerase activity"/>
    <property type="evidence" value="ECO:0007669"/>
    <property type="project" value="UniProtKB-KW"/>
</dbReference>
<organism evidence="2 3">
    <name type="scientific">Plakobranchus ocellatus</name>
    <dbReference type="NCBI Taxonomy" id="259542"/>
    <lineage>
        <taxon>Eukaryota</taxon>
        <taxon>Metazoa</taxon>
        <taxon>Spiralia</taxon>
        <taxon>Lophotrochozoa</taxon>
        <taxon>Mollusca</taxon>
        <taxon>Gastropoda</taxon>
        <taxon>Heterobranchia</taxon>
        <taxon>Euthyneura</taxon>
        <taxon>Panpulmonata</taxon>
        <taxon>Sacoglossa</taxon>
        <taxon>Placobranchoidea</taxon>
        <taxon>Plakobranchidae</taxon>
        <taxon>Plakobranchus</taxon>
    </lineage>
</organism>
<keyword evidence="2" id="KW-0695">RNA-directed DNA polymerase</keyword>
<gene>
    <name evidence="2" type="ORF">PoB_001038800</name>
</gene>
<evidence type="ECO:0000313" key="2">
    <source>
        <dbReference type="EMBL" id="GFN83882.1"/>
    </source>
</evidence>
<dbReference type="EMBL" id="BLXT01001244">
    <property type="protein sequence ID" value="GFN83882.1"/>
    <property type="molecule type" value="Genomic_DNA"/>
</dbReference>
<evidence type="ECO:0000313" key="3">
    <source>
        <dbReference type="Proteomes" id="UP000735302"/>
    </source>
</evidence>
<keyword evidence="2" id="KW-0548">Nucleotidyltransferase</keyword>
<sequence>MLEDYFNGFKMRFSTESYTTDWINLEVGIAMGCTVSPILFVLAMEVILRAVEGSVSPEDLRGGCIMPPLKAFVDDITILCSKKNETRRMLNRLDALMNWNRMSFKPKKFRSVSIRKGKVDEYVCYR</sequence>
<feature type="domain" description="Reverse transcriptase" evidence="1">
    <location>
        <begin position="1"/>
        <end position="126"/>
    </location>
</feature>
<evidence type="ECO:0000259" key="1">
    <source>
        <dbReference type="PROSITE" id="PS50878"/>
    </source>
</evidence>
<dbReference type="InterPro" id="IPR000477">
    <property type="entry name" value="RT_dom"/>
</dbReference>
<dbReference type="AlphaFoldDB" id="A0AAV3YMU7"/>
<dbReference type="PROSITE" id="PS50878">
    <property type="entry name" value="RT_POL"/>
    <property type="match status" value="1"/>
</dbReference>
<dbReference type="Proteomes" id="UP000735302">
    <property type="component" value="Unassembled WGS sequence"/>
</dbReference>